<gene>
    <name evidence="2" type="ORF">EAI_06068</name>
</gene>
<evidence type="ECO:0000313" key="3">
    <source>
        <dbReference type="Proteomes" id="UP000008237"/>
    </source>
</evidence>
<name>E2B4B9_HARSA</name>
<dbReference type="InParanoid" id="E2B4B9"/>
<accession>E2B4B9</accession>
<feature type="compositionally biased region" description="Basic and acidic residues" evidence="1">
    <location>
        <begin position="78"/>
        <end position="97"/>
    </location>
</feature>
<dbReference type="EMBL" id="GL445549">
    <property type="protein sequence ID" value="EFN89467.1"/>
    <property type="molecule type" value="Genomic_DNA"/>
</dbReference>
<dbReference type="AlphaFoldDB" id="E2B4B9"/>
<evidence type="ECO:0000313" key="2">
    <source>
        <dbReference type="EMBL" id="EFN89467.1"/>
    </source>
</evidence>
<protein>
    <submittedName>
        <fullName evidence="2">Uncharacterized protein</fullName>
    </submittedName>
</protein>
<evidence type="ECO:0000256" key="1">
    <source>
        <dbReference type="SAM" id="MobiDB-lite"/>
    </source>
</evidence>
<feature type="region of interest" description="Disordered" evidence="1">
    <location>
        <begin position="77"/>
        <end position="101"/>
    </location>
</feature>
<dbReference type="OrthoDB" id="2127281at2759"/>
<organism evidence="3">
    <name type="scientific">Harpegnathos saltator</name>
    <name type="common">Jerdon's jumping ant</name>
    <dbReference type="NCBI Taxonomy" id="610380"/>
    <lineage>
        <taxon>Eukaryota</taxon>
        <taxon>Metazoa</taxon>
        <taxon>Ecdysozoa</taxon>
        <taxon>Arthropoda</taxon>
        <taxon>Hexapoda</taxon>
        <taxon>Insecta</taxon>
        <taxon>Pterygota</taxon>
        <taxon>Neoptera</taxon>
        <taxon>Endopterygota</taxon>
        <taxon>Hymenoptera</taxon>
        <taxon>Apocrita</taxon>
        <taxon>Aculeata</taxon>
        <taxon>Formicoidea</taxon>
        <taxon>Formicidae</taxon>
        <taxon>Ponerinae</taxon>
        <taxon>Ponerini</taxon>
        <taxon>Harpegnathos</taxon>
    </lineage>
</organism>
<reference evidence="2 3" key="1">
    <citation type="journal article" date="2010" name="Science">
        <title>Genomic comparison of the ants Camponotus floridanus and Harpegnathos saltator.</title>
        <authorList>
            <person name="Bonasio R."/>
            <person name="Zhang G."/>
            <person name="Ye C."/>
            <person name="Mutti N.S."/>
            <person name="Fang X."/>
            <person name="Qin N."/>
            <person name="Donahue G."/>
            <person name="Yang P."/>
            <person name="Li Q."/>
            <person name="Li C."/>
            <person name="Zhang P."/>
            <person name="Huang Z."/>
            <person name="Berger S.L."/>
            <person name="Reinberg D."/>
            <person name="Wang J."/>
            <person name="Liebig J."/>
        </authorList>
    </citation>
    <scope>NUCLEOTIDE SEQUENCE [LARGE SCALE GENOMIC DNA]</scope>
    <source>
        <strain evidence="2 3">R22 G/1</strain>
    </source>
</reference>
<keyword evidence="3" id="KW-1185">Reference proteome</keyword>
<sequence length="120" mass="13634">MRCRPRNLMRRRRWPLQLGFFLIYVFVQYVASTKTLSDTTVFSSSSMQDENDWTSTGSSISITEEVTEALPTISATVEKPKENPTEKPKDSIEKTTKLPEMALSKYNRETTTIATVSASF</sequence>
<dbReference type="Proteomes" id="UP000008237">
    <property type="component" value="Unassembled WGS sequence"/>
</dbReference>
<proteinExistence type="predicted"/>